<dbReference type="EMBL" id="JAAQHG020000046">
    <property type="protein sequence ID" value="KAL1582640.1"/>
    <property type="molecule type" value="Genomic_DNA"/>
</dbReference>
<gene>
    <name evidence="3" type="ORF">WHR41_08769</name>
</gene>
<feature type="compositionally biased region" description="Polar residues" evidence="1">
    <location>
        <begin position="519"/>
        <end position="541"/>
    </location>
</feature>
<accession>A0AB34KH37</accession>
<organism evidence="3 4">
    <name type="scientific">Cladosporium halotolerans</name>
    <dbReference type="NCBI Taxonomy" id="1052096"/>
    <lineage>
        <taxon>Eukaryota</taxon>
        <taxon>Fungi</taxon>
        <taxon>Dikarya</taxon>
        <taxon>Ascomycota</taxon>
        <taxon>Pezizomycotina</taxon>
        <taxon>Dothideomycetes</taxon>
        <taxon>Dothideomycetidae</taxon>
        <taxon>Cladosporiales</taxon>
        <taxon>Cladosporiaceae</taxon>
        <taxon>Cladosporium</taxon>
    </lineage>
</organism>
<keyword evidence="4" id="KW-1185">Reference proteome</keyword>
<dbReference type="PANTHER" id="PTHR12436">
    <property type="entry name" value="80 KDA MCM3-ASSOCIATED PROTEIN"/>
    <property type="match status" value="1"/>
</dbReference>
<evidence type="ECO:0000256" key="1">
    <source>
        <dbReference type="SAM" id="MobiDB-lite"/>
    </source>
</evidence>
<evidence type="ECO:0000259" key="2">
    <source>
        <dbReference type="Pfam" id="PF03399"/>
    </source>
</evidence>
<sequence length="667" mass="73152">MPRGPFNPSATFGTFAKPSGRGARGASSITTQSHGSWQQRFDKLETHRKRERADAIAKGIIADPDKPRALSQALTPTATCTDMCPEFERMQRGTQNDVWLEEKDMSQPGVSAKDAPPDEAKMVKKFRRAAAGIEEQLPSDLRTPQTLSQTCDYLFNEVVAEASELGRVHHFVWDRTRAIRNDFTILQVSSPEDLSCAVNCLERIARFHIVSLHQMAGVKEGEYQYDWQQDREQLDRTLVSLMQYYDDSRGKLPLPNEPEFRAYLIVFQLQDPDLEDRVQSWPQELVQHPRIRKALRLYAAAGNTSHLQGPLRPPVSLPIAQQNWQRFWNLVASSRTSYLTACVAEINFNMIRRTALQALTKSLNQRATADFTTEELCEILAFNDEFQTEEYLLKYDVSFDNRDGERFADISALKTRHTLPESVPGMPKQYKSDMVEVKRFGRSLPAVISGMPFREAQANGMVNEEELVAHDEAMDDGMGEPQGSGFGSGDAEPVNDGESLFMPDTANTKPQGSIDFDTPPTSMFGQAKEQPQASAFSFGKPSNGSFGSASGATSTFGQVSSESAATEKPKSFNFLGSGASNTNNASAFGPAPTPSSNGFGFGKPTSTTPAQSPFAGASFGDAAKKESSAPGSGGFNFGNASNSASSATSEVLICITSDHFSFHGIKR</sequence>
<dbReference type="Pfam" id="PF03399">
    <property type="entry name" value="SAC3_GANP"/>
    <property type="match status" value="1"/>
</dbReference>
<dbReference type="RefSeq" id="XP_069225747.1">
    <property type="nucleotide sequence ID" value="XM_069377373.1"/>
</dbReference>
<feature type="compositionally biased region" description="Polar residues" evidence="1">
    <location>
        <begin position="594"/>
        <end position="611"/>
    </location>
</feature>
<feature type="region of interest" description="Disordered" evidence="1">
    <location>
        <begin position="583"/>
        <end position="642"/>
    </location>
</feature>
<name>A0AB34KH37_9PEZI</name>
<reference evidence="3 4" key="1">
    <citation type="journal article" date="2020" name="Microbiol. Resour. Announc.">
        <title>Draft Genome Sequence of a Cladosporium Species Isolated from the Mesophotic Ascidian Didemnum maculosum.</title>
        <authorList>
            <person name="Gioti A."/>
            <person name="Siaperas R."/>
            <person name="Nikolaivits E."/>
            <person name="Le Goff G."/>
            <person name="Ouazzani J."/>
            <person name="Kotoulas G."/>
            <person name="Topakas E."/>
        </authorList>
    </citation>
    <scope>NUCLEOTIDE SEQUENCE [LARGE SCALE GENOMIC DNA]</scope>
    <source>
        <strain evidence="3 4">TM138-S3</strain>
    </source>
</reference>
<dbReference type="GeneID" id="96010211"/>
<feature type="region of interest" description="Disordered" evidence="1">
    <location>
        <begin position="1"/>
        <end position="50"/>
    </location>
</feature>
<feature type="region of interest" description="Disordered" evidence="1">
    <location>
        <begin position="474"/>
        <end position="541"/>
    </location>
</feature>
<dbReference type="Gene3D" id="1.25.40.990">
    <property type="match status" value="1"/>
</dbReference>
<proteinExistence type="predicted"/>
<dbReference type="GO" id="GO:0006406">
    <property type="term" value="P:mRNA export from nucleus"/>
    <property type="evidence" value="ECO:0007669"/>
    <property type="project" value="TreeGrafter"/>
</dbReference>
<protein>
    <recommendedName>
        <fullName evidence="2">SAC3/GANP/THP3 conserved domain-containing protein</fullName>
    </recommendedName>
</protein>
<dbReference type="PANTHER" id="PTHR12436:SF3">
    <property type="entry name" value="GERMINAL-CENTER ASSOCIATED NUCLEAR PROTEIN"/>
    <property type="match status" value="1"/>
</dbReference>
<feature type="domain" description="SAC3/GANP/THP3 conserved" evidence="2">
    <location>
        <begin position="83"/>
        <end position="400"/>
    </location>
</feature>
<dbReference type="GO" id="GO:0005737">
    <property type="term" value="C:cytoplasm"/>
    <property type="evidence" value="ECO:0007669"/>
    <property type="project" value="TreeGrafter"/>
</dbReference>
<dbReference type="InterPro" id="IPR045107">
    <property type="entry name" value="SAC3/GANP/THP3"/>
</dbReference>
<dbReference type="GO" id="GO:0070390">
    <property type="term" value="C:transcription export complex 2"/>
    <property type="evidence" value="ECO:0007669"/>
    <property type="project" value="TreeGrafter"/>
</dbReference>
<dbReference type="AlphaFoldDB" id="A0AB34KH37"/>
<evidence type="ECO:0000313" key="3">
    <source>
        <dbReference type="EMBL" id="KAL1582640.1"/>
    </source>
</evidence>
<evidence type="ECO:0000313" key="4">
    <source>
        <dbReference type="Proteomes" id="UP000803884"/>
    </source>
</evidence>
<dbReference type="InterPro" id="IPR005062">
    <property type="entry name" value="SAC3/GANP/THP3_conserved"/>
</dbReference>
<dbReference type="Proteomes" id="UP000803884">
    <property type="component" value="Unassembled WGS sequence"/>
</dbReference>
<feature type="compositionally biased region" description="Polar residues" evidence="1">
    <location>
        <begin position="27"/>
        <end position="39"/>
    </location>
</feature>
<comment type="caution">
    <text evidence="3">The sequence shown here is derived from an EMBL/GenBank/DDBJ whole genome shotgun (WGS) entry which is preliminary data.</text>
</comment>